<evidence type="ECO:0000259" key="9">
    <source>
        <dbReference type="Pfam" id="PF01850"/>
    </source>
</evidence>
<accession>A0ABU8U939</accession>
<evidence type="ECO:0000256" key="3">
    <source>
        <dbReference type="ARBA" id="ARBA00022722"/>
    </source>
</evidence>
<dbReference type="EC" id="3.1.-.-" evidence="8"/>
<evidence type="ECO:0000256" key="8">
    <source>
        <dbReference type="HAMAP-Rule" id="MF_00265"/>
    </source>
</evidence>
<dbReference type="Proteomes" id="UP001382904">
    <property type="component" value="Unassembled WGS sequence"/>
</dbReference>
<evidence type="ECO:0000256" key="6">
    <source>
        <dbReference type="ARBA" id="ARBA00022842"/>
    </source>
</evidence>
<evidence type="ECO:0000256" key="7">
    <source>
        <dbReference type="ARBA" id="ARBA00038093"/>
    </source>
</evidence>
<name>A0ABU8U939_9ACTN</name>
<dbReference type="PANTHER" id="PTHR33653:SF1">
    <property type="entry name" value="RIBONUCLEASE VAPC2"/>
    <property type="match status" value="1"/>
</dbReference>
<evidence type="ECO:0000256" key="5">
    <source>
        <dbReference type="ARBA" id="ARBA00022801"/>
    </source>
</evidence>
<gene>
    <name evidence="8" type="primary">vapC</name>
    <name evidence="10" type="ORF">WKI68_29810</name>
</gene>
<proteinExistence type="inferred from homology"/>
<sequence>MRRAPSTRVGSPDSRRRCGGSGELTEGAFLIDTSAANRITLPGPFSTWRPALAAGRVGMCAATEVEALYSARSPAQYAQMRQAFADLYVWHEIPDDVWIRVRAAQSTLAEAGCVRSAGVVDLVLAVTAARHRLTLLHYDRDFETLAKHIDLRTRWLAEPGSVD</sequence>
<feature type="binding site" evidence="8">
    <location>
        <position position="121"/>
    </location>
    <ligand>
        <name>Mg(2+)</name>
        <dbReference type="ChEBI" id="CHEBI:18420"/>
    </ligand>
</feature>
<dbReference type="Pfam" id="PF01850">
    <property type="entry name" value="PIN"/>
    <property type="match status" value="1"/>
</dbReference>
<dbReference type="Gene3D" id="3.40.50.1010">
    <property type="entry name" value="5'-nuclease"/>
    <property type="match status" value="1"/>
</dbReference>
<keyword evidence="6 8" id="KW-0460">Magnesium</keyword>
<keyword evidence="3 8" id="KW-0540">Nuclease</keyword>
<comment type="function">
    <text evidence="8">Toxic component of a toxin-antitoxin (TA) system. An RNase.</text>
</comment>
<keyword evidence="11" id="KW-1185">Reference proteome</keyword>
<comment type="similarity">
    <text evidence="7 8">Belongs to the PINc/VapC protein family.</text>
</comment>
<reference evidence="10 11" key="1">
    <citation type="submission" date="2024-03" db="EMBL/GenBank/DDBJ databases">
        <title>Novel Streptomyces species of biotechnological and ecological value are a feature of Machair soil.</title>
        <authorList>
            <person name="Prole J.R."/>
            <person name="Goodfellow M."/>
            <person name="Allenby N."/>
            <person name="Ward A.C."/>
        </authorList>
    </citation>
    <scope>NUCLEOTIDE SEQUENCE [LARGE SCALE GENOMIC DNA]</scope>
    <source>
        <strain evidence="10 11">MS1.HAVA.3</strain>
    </source>
</reference>
<evidence type="ECO:0000313" key="10">
    <source>
        <dbReference type="EMBL" id="MEJ8644377.1"/>
    </source>
</evidence>
<keyword evidence="8" id="KW-0800">Toxin</keyword>
<dbReference type="SUPFAM" id="SSF88723">
    <property type="entry name" value="PIN domain-like"/>
    <property type="match status" value="1"/>
</dbReference>
<feature type="domain" description="PIN" evidence="9">
    <location>
        <begin position="30"/>
        <end position="147"/>
    </location>
</feature>
<protein>
    <recommendedName>
        <fullName evidence="8">Ribonuclease VapC</fullName>
        <shortName evidence="8">RNase VapC</shortName>
        <ecNumber evidence="8">3.1.-.-</ecNumber>
    </recommendedName>
    <alternativeName>
        <fullName evidence="8">Toxin VapC</fullName>
    </alternativeName>
</protein>
<keyword evidence="5 8" id="KW-0378">Hydrolase</keyword>
<evidence type="ECO:0000256" key="4">
    <source>
        <dbReference type="ARBA" id="ARBA00022723"/>
    </source>
</evidence>
<dbReference type="InterPro" id="IPR022907">
    <property type="entry name" value="VapC_family"/>
</dbReference>
<dbReference type="EMBL" id="JBBKAM010000002">
    <property type="protein sequence ID" value="MEJ8644377.1"/>
    <property type="molecule type" value="Genomic_DNA"/>
</dbReference>
<keyword evidence="4 8" id="KW-0479">Metal-binding</keyword>
<dbReference type="InterPro" id="IPR029060">
    <property type="entry name" value="PIN-like_dom_sf"/>
</dbReference>
<dbReference type="CDD" id="cd18755">
    <property type="entry name" value="PIN_MtVapC3_VapC21-like"/>
    <property type="match status" value="1"/>
</dbReference>
<evidence type="ECO:0000313" key="11">
    <source>
        <dbReference type="Proteomes" id="UP001382904"/>
    </source>
</evidence>
<comment type="caution">
    <text evidence="10">The sequence shown here is derived from an EMBL/GenBank/DDBJ whole genome shotgun (WGS) entry which is preliminary data.</text>
</comment>
<dbReference type="HAMAP" id="MF_00265">
    <property type="entry name" value="VapC_Nob1"/>
    <property type="match status" value="1"/>
</dbReference>
<dbReference type="InterPro" id="IPR002716">
    <property type="entry name" value="PIN_dom"/>
</dbReference>
<comment type="cofactor">
    <cofactor evidence="1 8">
        <name>Mg(2+)</name>
        <dbReference type="ChEBI" id="CHEBI:18420"/>
    </cofactor>
</comment>
<keyword evidence="2 8" id="KW-1277">Toxin-antitoxin system</keyword>
<evidence type="ECO:0000256" key="1">
    <source>
        <dbReference type="ARBA" id="ARBA00001946"/>
    </source>
</evidence>
<evidence type="ECO:0000256" key="2">
    <source>
        <dbReference type="ARBA" id="ARBA00022649"/>
    </source>
</evidence>
<dbReference type="PANTHER" id="PTHR33653">
    <property type="entry name" value="RIBONUCLEASE VAPC2"/>
    <property type="match status" value="1"/>
</dbReference>
<feature type="binding site" evidence="8">
    <location>
        <position position="32"/>
    </location>
    <ligand>
        <name>Mg(2+)</name>
        <dbReference type="ChEBI" id="CHEBI:18420"/>
    </ligand>
</feature>
<dbReference type="InterPro" id="IPR050556">
    <property type="entry name" value="Type_II_TA_system_RNase"/>
</dbReference>
<organism evidence="10 11">
    <name type="scientific">Streptomyces caledonius</name>
    <dbReference type="NCBI Taxonomy" id="3134107"/>
    <lineage>
        <taxon>Bacteria</taxon>
        <taxon>Bacillati</taxon>
        <taxon>Actinomycetota</taxon>
        <taxon>Actinomycetes</taxon>
        <taxon>Kitasatosporales</taxon>
        <taxon>Streptomycetaceae</taxon>
        <taxon>Streptomyces</taxon>
    </lineage>
</organism>